<dbReference type="RefSeq" id="WP_068959954.1">
    <property type="nucleotide sequence ID" value="NZ_CAJTAP010000052.1"/>
</dbReference>
<evidence type="ECO:0000256" key="1">
    <source>
        <dbReference type="ARBA" id="ARBA00022829"/>
    </source>
</evidence>
<evidence type="ECO:0000259" key="6">
    <source>
        <dbReference type="PROSITE" id="PS51898"/>
    </source>
</evidence>
<dbReference type="GO" id="GO:0006310">
    <property type="term" value="P:DNA recombination"/>
    <property type="evidence" value="ECO:0007669"/>
    <property type="project" value="UniProtKB-KW"/>
</dbReference>
<feature type="domain" description="Core-binding (CB)" evidence="7">
    <location>
        <begin position="9"/>
        <end position="102"/>
    </location>
</feature>
<dbReference type="AlphaFoldDB" id="A0A1B1S6Z2"/>
<dbReference type="InterPro" id="IPR011010">
    <property type="entry name" value="DNA_brk_join_enz"/>
</dbReference>
<dbReference type="STRING" id="1796646.A4V02_01605"/>
<keyword evidence="9" id="KW-1185">Reference proteome</keyword>
<dbReference type="Pfam" id="PF02899">
    <property type="entry name" value="Phage_int_SAM_1"/>
    <property type="match status" value="1"/>
</dbReference>
<evidence type="ECO:0000256" key="4">
    <source>
        <dbReference type="ARBA" id="ARBA00023172"/>
    </source>
</evidence>
<dbReference type="GO" id="GO:0003677">
    <property type="term" value="F:DNA binding"/>
    <property type="evidence" value="ECO:0007669"/>
    <property type="project" value="UniProtKB-UniRule"/>
</dbReference>
<accession>A0A1B1S6Z2</accession>
<dbReference type="EMBL" id="CP015402">
    <property type="protein sequence ID" value="ANU62559.1"/>
    <property type="molecule type" value="Genomic_DNA"/>
</dbReference>
<evidence type="ECO:0000256" key="3">
    <source>
        <dbReference type="ARBA" id="ARBA00023125"/>
    </source>
</evidence>
<dbReference type="PANTHER" id="PTHR30349:SF81">
    <property type="entry name" value="TYROSINE RECOMBINASE XERC"/>
    <property type="match status" value="1"/>
</dbReference>
<name>A0A1B1S6Z2_9BACT</name>
<keyword evidence="4" id="KW-0233">DNA recombination</keyword>
<dbReference type="PROSITE" id="PS51900">
    <property type="entry name" value="CB"/>
    <property type="match status" value="1"/>
</dbReference>
<accession>A0A1Z2XEW4</accession>
<evidence type="ECO:0000256" key="2">
    <source>
        <dbReference type="ARBA" id="ARBA00022908"/>
    </source>
</evidence>
<feature type="domain" description="Tyr recombinase" evidence="6">
    <location>
        <begin position="126"/>
        <end position="313"/>
    </location>
</feature>
<dbReference type="Gene3D" id="1.10.150.130">
    <property type="match status" value="1"/>
</dbReference>
<reference evidence="9" key="1">
    <citation type="submission" date="2016-04" db="EMBL/GenBank/DDBJ databases">
        <title>Complete Genome Sequences of Twelve Strains of a Stable Defined Moderately Diverse Mouse Microbiota 2 (sDMDMm2).</title>
        <authorList>
            <person name="Uchimura Y."/>
            <person name="Wyss M."/>
            <person name="Brugiroux S."/>
            <person name="Limenitakis J.P."/>
            <person name="Stecher B."/>
            <person name="McCoy K.D."/>
            <person name="Macpherson A.J."/>
        </authorList>
    </citation>
    <scope>NUCLEOTIDE SEQUENCE [LARGE SCALE GENOMIC DNA]</scope>
    <source>
        <strain evidence="9">YL27</strain>
    </source>
</reference>
<organism evidence="8 9">
    <name type="scientific">Muribaculum intestinale</name>
    <dbReference type="NCBI Taxonomy" id="1796646"/>
    <lineage>
        <taxon>Bacteria</taxon>
        <taxon>Pseudomonadati</taxon>
        <taxon>Bacteroidota</taxon>
        <taxon>Bacteroidia</taxon>
        <taxon>Bacteroidales</taxon>
        <taxon>Muribaculaceae</taxon>
        <taxon>Muribaculum</taxon>
    </lineage>
</organism>
<keyword evidence="2" id="KW-0229">DNA integration</keyword>
<dbReference type="InterPro" id="IPR050090">
    <property type="entry name" value="Tyrosine_recombinase_XerCD"/>
</dbReference>
<dbReference type="KEGG" id="pary:A4V02_01605"/>
<dbReference type="PANTHER" id="PTHR30349">
    <property type="entry name" value="PHAGE INTEGRASE-RELATED"/>
    <property type="match status" value="1"/>
</dbReference>
<dbReference type="SUPFAM" id="SSF56349">
    <property type="entry name" value="DNA breaking-rejoining enzymes"/>
    <property type="match status" value="1"/>
</dbReference>
<keyword evidence="1" id="KW-0159">Chromosome partition</keyword>
<dbReference type="InterPro" id="IPR010998">
    <property type="entry name" value="Integrase_recombinase_N"/>
</dbReference>
<dbReference type="GO" id="GO:0007059">
    <property type="term" value="P:chromosome segregation"/>
    <property type="evidence" value="ECO:0007669"/>
    <property type="project" value="UniProtKB-KW"/>
</dbReference>
<dbReference type="InterPro" id="IPR044068">
    <property type="entry name" value="CB"/>
</dbReference>
<evidence type="ECO:0000313" key="8">
    <source>
        <dbReference type="EMBL" id="ANU62559.1"/>
    </source>
</evidence>
<keyword evidence="3 5" id="KW-0238">DNA-binding</keyword>
<protein>
    <recommendedName>
        <fullName evidence="10">Integrase</fullName>
    </recommendedName>
</protein>
<dbReference type="OrthoDB" id="107900at2"/>
<gene>
    <name evidence="8" type="ORF">A4V02_01605</name>
</gene>
<dbReference type="Pfam" id="PF00589">
    <property type="entry name" value="Phage_integrase"/>
    <property type="match status" value="1"/>
</dbReference>
<dbReference type="Gene3D" id="1.10.443.10">
    <property type="entry name" value="Intergrase catalytic core"/>
    <property type="match status" value="1"/>
</dbReference>
<dbReference type="InterPro" id="IPR004107">
    <property type="entry name" value="Integrase_SAM-like_N"/>
</dbReference>
<evidence type="ECO:0000259" key="7">
    <source>
        <dbReference type="PROSITE" id="PS51900"/>
    </source>
</evidence>
<dbReference type="GeneID" id="82157480"/>
<dbReference type="Proteomes" id="UP000186351">
    <property type="component" value="Chromosome"/>
</dbReference>
<proteinExistence type="predicted"/>
<evidence type="ECO:0008006" key="10">
    <source>
        <dbReference type="Google" id="ProtNLM"/>
    </source>
</evidence>
<dbReference type="InterPro" id="IPR013762">
    <property type="entry name" value="Integrase-like_cat_sf"/>
</dbReference>
<sequence length="343" mass="38632">MTKELKEHIMVGEAINEWQGYYLTEVRNLSGNAIRSYRNGLGLFLDYLESVKGIRRETLVGDCFRVDTIENWLAWMKEAKGCSPSTCNLRLAALRSFIAFLSRKNVAFIKYGCSITSVKRIRPVKKLPEVISRETIKALFASIDTGSITGKRDFALFNVMYSTATRVDEVLSLKIADIALGSKSPCIRVTGKGSKRRCIYLLKSVAKIIGHYISVFHGKAPVPSDFLFFPINGRRNTKLCQEAVSKRLKLYASKSPMVSDKFHCHSLRHARATHWLEDGVNIVQIQRLLGHESIETTMKYVGISKEQMIKALAIMDDATTKNIEKHYKTSKVKKSLAAAFGLK</sequence>
<dbReference type="PROSITE" id="PS51898">
    <property type="entry name" value="TYR_RECOMBINASE"/>
    <property type="match status" value="1"/>
</dbReference>
<dbReference type="InterPro" id="IPR002104">
    <property type="entry name" value="Integrase_catalytic"/>
</dbReference>
<evidence type="ECO:0000313" key="9">
    <source>
        <dbReference type="Proteomes" id="UP000186351"/>
    </source>
</evidence>
<evidence type="ECO:0000256" key="5">
    <source>
        <dbReference type="PROSITE-ProRule" id="PRU01248"/>
    </source>
</evidence>
<dbReference type="GO" id="GO:0015074">
    <property type="term" value="P:DNA integration"/>
    <property type="evidence" value="ECO:0007669"/>
    <property type="project" value="UniProtKB-KW"/>
</dbReference>